<protein>
    <submittedName>
        <fullName evidence="2">Uncharacterized protein</fullName>
    </submittedName>
</protein>
<sequence length="159" mass="15393">MLSEPRFLGMRVGMRAHGFLRIMALSIPVPGEVIPVKRSLVAVLALSLALGGCGGSDGKKDSAASGSPASSPATAPAPSGTSDGSGGSAGGGASAVPTAPGGGTAAAAKKFNDCVRKQGVTMPSPHPSSTPSKAELAKIKAALQTCVKAMSGTPAATPK</sequence>
<name>A0ABN3A9P1_9ACTN</name>
<feature type="compositionally biased region" description="Low complexity" evidence="1">
    <location>
        <begin position="63"/>
        <end position="82"/>
    </location>
</feature>
<feature type="region of interest" description="Disordered" evidence="1">
    <location>
        <begin position="55"/>
        <end position="105"/>
    </location>
</feature>
<dbReference type="EMBL" id="BAAAMR010000074">
    <property type="protein sequence ID" value="GAA2157008.1"/>
    <property type="molecule type" value="Genomic_DNA"/>
</dbReference>
<accession>A0ABN3A9P1</accession>
<evidence type="ECO:0000313" key="3">
    <source>
        <dbReference type="Proteomes" id="UP001501020"/>
    </source>
</evidence>
<reference evidence="2 3" key="1">
    <citation type="journal article" date="2019" name="Int. J. Syst. Evol. Microbiol.">
        <title>The Global Catalogue of Microorganisms (GCM) 10K type strain sequencing project: providing services to taxonomists for standard genome sequencing and annotation.</title>
        <authorList>
            <consortium name="The Broad Institute Genomics Platform"/>
            <consortium name="The Broad Institute Genome Sequencing Center for Infectious Disease"/>
            <person name="Wu L."/>
            <person name="Ma J."/>
        </authorList>
    </citation>
    <scope>NUCLEOTIDE SEQUENCE [LARGE SCALE GENOMIC DNA]</scope>
    <source>
        <strain evidence="2 3">JCM 13850</strain>
    </source>
</reference>
<comment type="caution">
    <text evidence="2">The sequence shown here is derived from an EMBL/GenBank/DDBJ whole genome shotgun (WGS) entry which is preliminary data.</text>
</comment>
<feature type="compositionally biased region" description="Gly residues" evidence="1">
    <location>
        <begin position="83"/>
        <end position="93"/>
    </location>
</feature>
<organism evidence="2 3">
    <name type="scientific">Actinomadura napierensis</name>
    <dbReference type="NCBI Taxonomy" id="267854"/>
    <lineage>
        <taxon>Bacteria</taxon>
        <taxon>Bacillati</taxon>
        <taxon>Actinomycetota</taxon>
        <taxon>Actinomycetes</taxon>
        <taxon>Streptosporangiales</taxon>
        <taxon>Thermomonosporaceae</taxon>
        <taxon>Actinomadura</taxon>
    </lineage>
</organism>
<proteinExistence type="predicted"/>
<evidence type="ECO:0000313" key="2">
    <source>
        <dbReference type="EMBL" id="GAA2157008.1"/>
    </source>
</evidence>
<keyword evidence="3" id="KW-1185">Reference proteome</keyword>
<dbReference type="Proteomes" id="UP001501020">
    <property type="component" value="Unassembled WGS sequence"/>
</dbReference>
<gene>
    <name evidence="2" type="ORF">GCM10009727_66460</name>
</gene>
<evidence type="ECO:0000256" key="1">
    <source>
        <dbReference type="SAM" id="MobiDB-lite"/>
    </source>
</evidence>